<organism evidence="2 3">
    <name type="scientific">Saponaria officinalis</name>
    <name type="common">Common soapwort</name>
    <name type="synonym">Lychnis saponaria</name>
    <dbReference type="NCBI Taxonomy" id="3572"/>
    <lineage>
        <taxon>Eukaryota</taxon>
        <taxon>Viridiplantae</taxon>
        <taxon>Streptophyta</taxon>
        <taxon>Embryophyta</taxon>
        <taxon>Tracheophyta</taxon>
        <taxon>Spermatophyta</taxon>
        <taxon>Magnoliopsida</taxon>
        <taxon>eudicotyledons</taxon>
        <taxon>Gunneridae</taxon>
        <taxon>Pentapetalae</taxon>
        <taxon>Caryophyllales</taxon>
        <taxon>Caryophyllaceae</taxon>
        <taxon>Caryophylleae</taxon>
        <taxon>Saponaria</taxon>
    </lineage>
</organism>
<feature type="domain" description="Helitron helicase-like" evidence="1">
    <location>
        <begin position="330"/>
        <end position="445"/>
    </location>
</feature>
<protein>
    <recommendedName>
        <fullName evidence="1">Helitron helicase-like domain-containing protein</fullName>
    </recommendedName>
</protein>
<keyword evidence="3" id="KW-1185">Reference proteome</keyword>
<evidence type="ECO:0000259" key="1">
    <source>
        <dbReference type="Pfam" id="PF14214"/>
    </source>
</evidence>
<name>A0AAW1IJP4_SAPOF</name>
<dbReference type="PANTHER" id="PTHR45786">
    <property type="entry name" value="DNA BINDING PROTEIN-LIKE"/>
    <property type="match status" value="1"/>
</dbReference>
<evidence type="ECO:0000313" key="3">
    <source>
        <dbReference type="Proteomes" id="UP001443914"/>
    </source>
</evidence>
<dbReference type="PANTHER" id="PTHR45786:SF78">
    <property type="entry name" value="ATP-DEPENDENT DNA HELICASE"/>
    <property type="match status" value="1"/>
</dbReference>
<dbReference type="InterPro" id="IPR025476">
    <property type="entry name" value="Helitron_helicase-like"/>
</dbReference>
<dbReference type="EMBL" id="JBDFQZ010000009">
    <property type="protein sequence ID" value="KAK9690274.1"/>
    <property type="molecule type" value="Genomic_DNA"/>
</dbReference>
<proteinExistence type="predicted"/>
<reference evidence="2" key="1">
    <citation type="submission" date="2024-03" db="EMBL/GenBank/DDBJ databases">
        <title>WGS assembly of Saponaria officinalis var. Norfolk2.</title>
        <authorList>
            <person name="Jenkins J."/>
            <person name="Shu S."/>
            <person name="Grimwood J."/>
            <person name="Barry K."/>
            <person name="Goodstein D."/>
            <person name="Schmutz J."/>
            <person name="Leebens-Mack J."/>
            <person name="Osbourn A."/>
        </authorList>
    </citation>
    <scope>NUCLEOTIDE SEQUENCE [LARGE SCALE GENOMIC DNA]</scope>
    <source>
        <strain evidence="2">JIC</strain>
    </source>
</reference>
<dbReference type="AlphaFoldDB" id="A0AAW1IJP4"/>
<sequence length="672" mass="77536">MPAAQTGQALPANVMSLPDTHQCLECNAQKFAYESAHFCCGGGAVKLPFNEYPQQLMRLFTSQDEEALHFQRYARLYNNLFAFSSLGGNFDAQTQKGIYVFKLHGQIYHHVPNLLPNDAKPKYLQLYFYDAQHESENRAGCFQELRQSIIDILMQITQINPSARFFRSLRELNIDENTQIIINKNTVLDQRVYNAPTSDEVAVIWTENSSSSESNSPHILVTGKANDSHRIKHYYGCYDPLQYPLLFPYGECGWNQGLLKIPKKHSSTTIQQNEDLITDIQSAEALLEEEARRANQRPPKGEKHVSAREYYCYKLQNRPQNMLLRAGRCLQQYIVDTVILPPTFLGGPRDMKKRYLNAMSLVQKYGKPDLFVTMTCNAAWPEIKQELAHGEIAQNRPDLVARVFRAKLLALKKLIMEQHVFGEVSALIYVVEFQKRGLPHAHFLIILKPAYKLKAPEDFDKFVRAEIPSLHEIHLRKIVLKHMMHGPCGRMNPSCQCMQHPQSMGKCKYGFPKAFSNNTINNSEGYPQYKRVDNDESVVIRKHRLDNRWVIPYNPYLLSLFDCHLNVEVCSTIQAVKYLYKYVYKGHDKIAFNVSQKNQLQALDEIEQYQSGRRVSPCEAAWRIYGFDLFEMHPPVMPLPIHLPNMQTLQIRPYERLESVVLSDKQTRTPLT</sequence>
<evidence type="ECO:0000313" key="2">
    <source>
        <dbReference type="EMBL" id="KAK9690274.1"/>
    </source>
</evidence>
<gene>
    <name evidence="2" type="ORF">RND81_09G117500</name>
</gene>
<dbReference type="Proteomes" id="UP001443914">
    <property type="component" value="Unassembled WGS sequence"/>
</dbReference>
<dbReference type="Pfam" id="PF14214">
    <property type="entry name" value="Helitron_like_N"/>
    <property type="match status" value="1"/>
</dbReference>
<accession>A0AAW1IJP4</accession>
<comment type="caution">
    <text evidence="2">The sequence shown here is derived from an EMBL/GenBank/DDBJ whole genome shotgun (WGS) entry which is preliminary data.</text>
</comment>